<dbReference type="Gene3D" id="1.10.30.50">
    <property type="match status" value="1"/>
</dbReference>
<sequence>MDLGTQPRSTAALLSRVGARIQARDTLLIEEWQDIVTWASDHVVVGPEGAATITDGYLDTGVPIAGDGAPLVSEFGLMELVAVLGRSPDGGRAYVGRVIECAWRLPQVYAAVVAGRLTPWRAERIADLTHGLSAEAAGFVDRQLFDASGVGWAQLDRLIAEAILRFDPERAEAERATAADQRYVEVGDPDTHGNTNGIVHLDAVLDAADGRDLDVAIARRAHLLGDLGNDAPLDVRRSVALGELARADLTLDLEGSPGRKAIVNVHITDTTLTGVNPVGRWEDQQVPVSSEQIREWLGTASTVIVRPVIDLADHVPIDSYEIPDRHRVQVALRDHACRFPHCTRPATRCDLDHARPYGEGGPTCPCNEVALCRRHHRAKTHSRWRYQTTAPATYVWTSPNGFTFRVDHRGTHPIHHATDPAGDPAPPDQ</sequence>
<keyword evidence="3" id="KW-1185">Reference proteome</keyword>
<evidence type="ECO:0000256" key="1">
    <source>
        <dbReference type="SAM" id="MobiDB-lite"/>
    </source>
</evidence>
<dbReference type="CDD" id="cd00085">
    <property type="entry name" value="HNHc"/>
    <property type="match status" value="1"/>
</dbReference>
<reference evidence="2 3" key="1">
    <citation type="journal article" date="2019" name="Int. J. Syst. Evol. Microbiol.">
        <title>The Global Catalogue of Microorganisms (GCM) 10K type strain sequencing project: providing services to taxonomists for standard genome sequencing and annotation.</title>
        <authorList>
            <consortium name="The Broad Institute Genomics Platform"/>
            <consortium name="The Broad Institute Genome Sequencing Center for Infectious Disease"/>
            <person name="Wu L."/>
            <person name="Ma J."/>
        </authorList>
    </citation>
    <scope>NUCLEOTIDE SEQUENCE [LARGE SCALE GENOMIC DNA]</scope>
    <source>
        <strain evidence="2 3">JCM 14942</strain>
    </source>
</reference>
<dbReference type="EMBL" id="BAAAOR010000009">
    <property type="protein sequence ID" value="GAA1510092.1"/>
    <property type="molecule type" value="Genomic_DNA"/>
</dbReference>
<accession>A0ABN2A3U7</accession>
<evidence type="ECO:0000313" key="2">
    <source>
        <dbReference type="EMBL" id="GAA1510092.1"/>
    </source>
</evidence>
<dbReference type="InterPro" id="IPR003615">
    <property type="entry name" value="HNH_nuc"/>
</dbReference>
<evidence type="ECO:0000313" key="3">
    <source>
        <dbReference type="Proteomes" id="UP001500842"/>
    </source>
</evidence>
<feature type="region of interest" description="Disordered" evidence="1">
    <location>
        <begin position="407"/>
        <end position="429"/>
    </location>
</feature>
<protein>
    <recommendedName>
        <fullName evidence="4">HNH nuclease domain-containing protein</fullName>
    </recommendedName>
</protein>
<proteinExistence type="predicted"/>
<dbReference type="RefSeq" id="WP_181411113.1">
    <property type="nucleotide sequence ID" value="NZ_BAAAOR010000009.1"/>
</dbReference>
<comment type="caution">
    <text evidence="2">The sequence shown here is derived from an EMBL/GenBank/DDBJ whole genome shotgun (WGS) entry which is preliminary data.</text>
</comment>
<gene>
    <name evidence="2" type="ORF">GCM10009788_13100</name>
</gene>
<name>A0ABN2A3U7_9ACTN</name>
<dbReference type="Proteomes" id="UP001500842">
    <property type="component" value="Unassembled WGS sequence"/>
</dbReference>
<organism evidence="2 3">
    <name type="scientific">Nocardioides humi</name>
    <dbReference type="NCBI Taxonomy" id="449461"/>
    <lineage>
        <taxon>Bacteria</taxon>
        <taxon>Bacillati</taxon>
        <taxon>Actinomycetota</taxon>
        <taxon>Actinomycetes</taxon>
        <taxon>Propionibacteriales</taxon>
        <taxon>Nocardioidaceae</taxon>
        <taxon>Nocardioides</taxon>
    </lineage>
</organism>
<evidence type="ECO:0008006" key="4">
    <source>
        <dbReference type="Google" id="ProtNLM"/>
    </source>
</evidence>